<feature type="region of interest" description="Disordered" evidence="1">
    <location>
        <begin position="38"/>
        <end position="200"/>
    </location>
</feature>
<feature type="compositionally biased region" description="Low complexity" evidence="1">
    <location>
        <begin position="176"/>
        <end position="197"/>
    </location>
</feature>
<dbReference type="Proteomes" id="UP000799776">
    <property type="component" value="Unassembled WGS sequence"/>
</dbReference>
<feature type="region of interest" description="Disordered" evidence="1">
    <location>
        <begin position="953"/>
        <end position="979"/>
    </location>
</feature>
<organism evidence="2 3">
    <name type="scientific">Saccharata proteae CBS 121410</name>
    <dbReference type="NCBI Taxonomy" id="1314787"/>
    <lineage>
        <taxon>Eukaryota</taxon>
        <taxon>Fungi</taxon>
        <taxon>Dikarya</taxon>
        <taxon>Ascomycota</taxon>
        <taxon>Pezizomycotina</taxon>
        <taxon>Dothideomycetes</taxon>
        <taxon>Dothideomycetes incertae sedis</taxon>
        <taxon>Botryosphaeriales</taxon>
        <taxon>Saccharataceae</taxon>
        <taxon>Saccharata</taxon>
    </lineage>
</organism>
<evidence type="ECO:0000256" key="1">
    <source>
        <dbReference type="SAM" id="MobiDB-lite"/>
    </source>
</evidence>
<keyword evidence="3" id="KW-1185">Reference proteome</keyword>
<feature type="compositionally biased region" description="Basic residues" evidence="1">
    <location>
        <begin position="1153"/>
        <end position="1165"/>
    </location>
</feature>
<evidence type="ECO:0000313" key="2">
    <source>
        <dbReference type="EMBL" id="KAF2086257.1"/>
    </source>
</evidence>
<feature type="compositionally biased region" description="Pro residues" evidence="1">
    <location>
        <begin position="131"/>
        <end position="150"/>
    </location>
</feature>
<feature type="region of interest" description="Disordered" evidence="1">
    <location>
        <begin position="340"/>
        <end position="394"/>
    </location>
</feature>
<dbReference type="AlphaFoldDB" id="A0A9P4HSW2"/>
<feature type="compositionally biased region" description="Polar residues" evidence="1">
    <location>
        <begin position="643"/>
        <end position="655"/>
    </location>
</feature>
<evidence type="ECO:0000313" key="3">
    <source>
        <dbReference type="Proteomes" id="UP000799776"/>
    </source>
</evidence>
<dbReference type="OrthoDB" id="3922633at2759"/>
<feature type="region of interest" description="Disordered" evidence="1">
    <location>
        <begin position="630"/>
        <end position="710"/>
    </location>
</feature>
<reference evidence="2" key="1">
    <citation type="journal article" date="2020" name="Stud. Mycol.">
        <title>101 Dothideomycetes genomes: a test case for predicting lifestyles and emergence of pathogens.</title>
        <authorList>
            <person name="Haridas S."/>
            <person name="Albert R."/>
            <person name="Binder M."/>
            <person name="Bloem J."/>
            <person name="Labutti K."/>
            <person name="Salamov A."/>
            <person name="Andreopoulos B."/>
            <person name="Baker S."/>
            <person name="Barry K."/>
            <person name="Bills G."/>
            <person name="Bluhm B."/>
            <person name="Cannon C."/>
            <person name="Castanera R."/>
            <person name="Culley D."/>
            <person name="Daum C."/>
            <person name="Ezra D."/>
            <person name="Gonzalez J."/>
            <person name="Henrissat B."/>
            <person name="Kuo A."/>
            <person name="Liang C."/>
            <person name="Lipzen A."/>
            <person name="Lutzoni F."/>
            <person name="Magnuson J."/>
            <person name="Mondo S."/>
            <person name="Nolan M."/>
            <person name="Ohm R."/>
            <person name="Pangilinan J."/>
            <person name="Park H.-J."/>
            <person name="Ramirez L."/>
            <person name="Alfaro M."/>
            <person name="Sun H."/>
            <person name="Tritt A."/>
            <person name="Yoshinaga Y."/>
            <person name="Zwiers L.-H."/>
            <person name="Turgeon B."/>
            <person name="Goodwin S."/>
            <person name="Spatafora J."/>
            <person name="Crous P."/>
            <person name="Grigoriev I."/>
        </authorList>
    </citation>
    <scope>NUCLEOTIDE SEQUENCE</scope>
    <source>
        <strain evidence="2">CBS 121410</strain>
    </source>
</reference>
<sequence length="1261" mass="135880">MSPTLMDLPGTSPLVPHAHLSKDGRSFSLTAAYPDAPRLANNRSYASLRNPDAIQRPRSPYKYPTRLRRPNYRPASPALSETSGLHPRAYHGYSTGPRMRASPLPPPPPHEMSNMLYQHSNRSAPSVAQMPLPPMPSMPPMPYDAPPFPQRPVFRTHGSAPMLRPRNFPQSNTPNSRTVSSAPSSGPSSLGPTTPKGNASVDVLIRSSTPNGMRPLGQLADTVDITDGPAYYDYAEDFGKKPLVEEPSSANSSGFVNRIKAVLEERASGKKEQGKRMTVAEVTAEFVELPTHPATPDSVDAVELPASPIPKRITRNMILDAIDLTTSIHEPSTAVVEVEVKQQANPSESSSDTASVAEVELASSADGEEHTPRKSSESETTSGQSTMSLPKTAVNVSVKYGERARLSVSSSEGSTVKMIPAPSASVSVAVAPVGSQPESVSKASLVSGITRGTTTPARSSRPHSMFTLREPSADLGRLSIPASSEATTSTDISAPVSDIAVNISIPDNIASIDQPAATHAPVTVAAQPLSPVEEEDPQCIRDYSPAPSGVNFSTEKSSLGSATVQSTTIVSVSSRSCNSRDSTNSTTHLVWPIRKDSLKTPPPVQASSSRASLLFEDAVTDLRTSAARYPSQLSDVKEEPSEEASQQDLRTSRASSAFRFPAPRSSKGRVSLEEMFNSKTNSKRSSMIKETDPAPVPAPTPAPASVPKTNSKLAETRLIPSMNFSRMDLFSKLSEALDIEVTHSLDGEPDFEMPEPVNDRPYSLGPMREKYKSFFANLDAMEKDNESVKDLRPKTPEGLERLPAERKSADQKFAERKSGETIMTMQPLSPTVRPLSPEELLTEVERLAVPSVAGLTKRLSELLPSLRKWSSKEQVDEQADDQAIEEVADTELKTELQADVNVIRHVGDRPGILNNVRSSARLRPLPGSNVLVVVEDDVYEELTQRDKRFSGGRITEVSDSDSSTDTLKTAPTHRHPSAATVPPLAELEAPSAALIRHDGGSIDANNGHLPGIDIPWTENGPGTDIKFPAQAHTRDSPVNGPSRLRMRLSGDSSDAHDNGTITGTIAAGSDTTETHDTFRALSSKRGTAQKAGVLGTFDNSGFPLSPDAVLSEDSTHDPGDRYPTTGLSPPAGLNLDSEGRSFFSDNSSETRHARGFRKRLTKLRSRAPAGPRGQSATGVNSIEHVEGSRDGSETGPGASVQSYNGTVGMSKVEFRAKRFVARIKFFWFRGGELFRTMSGRRRNTHQEAHEWLQDEDVYSGT</sequence>
<dbReference type="EMBL" id="ML978725">
    <property type="protein sequence ID" value="KAF2086257.1"/>
    <property type="molecule type" value="Genomic_DNA"/>
</dbReference>
<feature type="compositionally biased region" description="Pro residues" evidence="1">
    <location>
        <begin position="694"/>
        <end position="704"/>
    </location>
</feature>
<feature type="compositionally biased region" description="Basic and acidic residues" evidence="1">
    <location>
        <begin position="367"/>
        <end position="377"/>
    </location>
</feature>
<feature type="compositionally biased region" description="Low complexity" evidence="1">
    <location>
        <begin position="354"/>
        <end position="365"/>
    </location>
</feature>
<protein>
    <submittedName>
        <fullName evidence="2">Uncharacterized protein</fullName>
    </submittedName>
</protein>
<gene>
    <name evidence="2" type="ORF">K490DRAFT_66804</name>
</gene>
<feature type="region of interest" description="Disordered" evidence="1">
    <location>
        <begin position="1049"/>
        <end position="1073"/>
    </location>
</feature>
<feature type="compositionally biased region" description="Basic and acidic residues" evidence="1">
    <location>
        <begin position="1183"/>
        <end position="1192"/>
    </location>
</feature>
<feature type="compositionally biased region" description="Polar residues" evidence="1">
    <location>
        <begin position="342"/>
        <end position="353"/>
    </location>
</feature>
<feature type="region of interest" description="Disordered" evidence="1">
    <location>
        <begin position="1098"/>
        <end position="1202"/>
    </location>
</feature>
<proteinExistence type="predicted"/>
<accession>A0A9P4HSW2</accession>
<feature type="compositionally biased region" description="Polar residues" evidence="1">
    <location>
        <begin position="115"/>
        <end position="126"/>
    </location>
</feature>
<name>A0A9P4HSW2_9PEZI</name>
<feature type="compositionally biased region" description="Low complexity" evidence="1">
    <location>
        <begin position="378"/>
        <end position="388"/>
    </location>
</feature>
<comment type="caution">
    <text evidence="2">The sequence shown here is derived from an EMBL/GenBank/DDBJ whole genome shotgun (WGS) entry which is preliminary data.</text>
</comment>